<feature type="domain" description="Phosphatidic acid phosphatase type 2/haloperoxidase" evidence="5">
    <location>
        <begin position="62"/>
        <end position="171"/>
    </location>
</feature>
<evidence type="ECO:0000259" key="5">
    <source>
        <dbReference type="SMART" id="SM00014"/>
    </source>
</evidence>
<evidence type="ECO:0000256" key="3">
    <source>
        <dbReference type="ARBA" id="ARBA00047594"/>
    </source>
</evidence>
<feature type="transmembrane region" description="Helical" evidence="4">
    <location>
        <begin position="28"/>
        <end position="52"/>
    </location>
</feature>
<feature type="transmembrane region" description="Helical" evidence="4">
    <location>
        <begin position="64"/>
        <end position="84"/>
    </location>
</feature>
<dbReference type="AlphaFoldDB" id="A0A0B1QXI4"/>
<dbReference type="Pfam" id="PF01569">
    <property type="entry name" value="PAP2"/>
    <property type="match status" value="1"/>
</dbReference>
<dbReference type="Proteomes" id="UP000030853">
    <property type="component" value="Unassembled WGS sequence"/>
</dbReference>
<feature type="transmembrane region" description="Helical" evidence="4">
    <location>
        <begin position="128"/>
        <end position="146"/>
    </location>
</feature>
<dbReference type="PANTHER" id="PTHR14969">
    <property type="entry name" value="SPHINGOSINE-1-PHOSPHATE PHOSPHOHYDROLASE"/>
    <property type="match status" value="1"/>
</dbReference>
<comment type="catalytic activity">
    <reaction evidence="3">
        <text>di-trans,octa-cis-undecaprenyl diphosphate + H2O = di-trans,octa-cis-undecaprenyl phosphate + phosphate + H(+)</text>
        <dbReference type="Rhea" id="RHEA:28094"/>
        <dbReference type="ChEBI" id="CHEBI:15377"/>
        <dbReference type="ChEBI" id="CHEBI:15378"/>
        <dbReference type="ChEBI" id="CHEBI:43474"/>
        <dbReference type="ChEBI" id="CHEBI:58405"/>
        <dbReference type="ChEBI" id="CHEBI:60392"/>
        <dbReference type="EC" id="3.6.1.27"/>
    </reaction>
</comment>
<evidence type="ECO:0000256" key="1">
    <source>
        <dbReference type="ARBA" id="ARBA00012374"/>
    </source>
</evidence>
<sequence length="202" mass="22495">MFLTSESAENINDTVFLLLNAPAQASSAMLHFGNVCATWLILIYPLALLIYWFSFNREKQQVALLALVTSFIALSINVLIGDFFPHPRPFMVPVGHTFIAHVADASFPSDHMTLACAITFSLLLSQRLMSGVALLCISLFIAWGRIYMGVHFPADMLGSALVALFCAWAVKQCEYLLTPLFNKLCDLNVFLLGRLKLIRVKH</sequence>
<dbReference type="EMBL" id="JTJJ01000169">
    <property type="protein sequence ID" value="KHJ65094.1"/>
    <property type="molecule type" value="Genomic_DNA"/>
</dbReference>
<name>A0A0B1QXI4_9GAMM</name>
<evidence type="ECO:0000313" key="6">
    <source>
        <dbReference type="EMBL" id="KHJ65094.1"/>
    </source>
</evidence>
<keyword evidence="4" id="KW-0472">Membrane</keyword>
<dbReference type="CDD" id="cd03385">
    <property type="entry name" value="PAP2_BcrC_like"/>
    <property type="match status" value="1"/>
</dbReference>
<dbReference type="InterPro" id="IPR036938">
    <property type="entry name" value="PAP2/HPO_sf"/>
</dbReference>
<dbReference type="InterPro" id="IPR033879">
    <property type="entry name" value="UPP_Pase"/>
</dbReference>
<dbReference type="SUPFAM" id="SSF48317">
    <property type="entry name" value="Acid phosphatase/Vanadium-dependent haloperoxidase"/>
    <property type="match status" value="1"/>
</dbReference>
<protein>
    <recommendedName>
        <fullName evidence="1">undecaprenyl-diphosphate phosphatase</fullName>
        <ecNumber evidence="1">3.6.1.27</ecNumber>
    </recommendedName>
    <alternativeName>
        <fullName evidence="2">Undecaprenyl pyrophosphate phosphatase</fullName>
    </alternativeName>
</protein>
<dbReference type="GO" id="GO:0005886">
    <property type="term" value="C:plasma membrane"/>
    <property type="evidence" value="ECO:0007669"/>
    <property type="project" value="InterPro"/>
</dbReference>
<keyword evidence="4" id="KW-0812">Transmembrane</keyword>
<dbReference type="SMART" id="SM00014">
    <property type="entry name" value="acidPPc"/>
    <property type="match status" value="1"/>
</dbReference>
<comment type="caution">
    <text evidence="6">The sequence shown here is derived from an EMBL/GenBank/DDBJ whole genome shotgun (WGS) entry which is preliminary data.</text>
</comment>
<dbReference type="InterPro" id="IPR000326">
    <property type="entry name" value="PAP2/HPO"/>
</dbReference>
<dbReference type="GO" id="GO:0050380">
    <property type="term" value="F:undecaprenyl-diphosphatase activity"/>
    <property type="evidence" value="ECO:0007669"/>
    <property type="project" value="UniProtKB-EC"/>
</dbReference>
<proteinExistence type="predicted"/>
<dbReference type="Gene3D" id="1.20.144.10">
    <property type="entry name" value="Phosphatidic acid phosphatase type 2/haloperoxidase"/>
    <property type="match status" value="1"/>
</dbReference>
<reference evidence="6 7" key="1">
    <citation type="submission" date="2014-11" db="EMBL/GenBank/DDBJ databases">
        <title>Genome sequencing of Pantoea rodasii ND03.</title>
        <authorList>
            <person name="Muhamad Yunos N.Y."/>
            <person name="Chan K.-G."/>
        </authorList>
    </citation>
    <scope>NUCLEOTIDE SEQUENCE [LARGE SCALE GENOMIC DNA]</scope>
    <source>
        <strain evidence="6 7">ND03</strain>
    </source>
</reference>
<evidence type="ECO:0000313" key="7">
    <source>
        <dbReference type="Proteomes" id="UP000030853"/>
    </source>
</evidence>
<dbReference type="RefSeq" id="WP_039337319.1">
    <property type="nucleotide sequence ID" value="NZ_JTJJ01000169.1"/>
</dbReference>
<gene>
    <name evidence="6" type="ORF">QU24_26415</name>
</gene>
<dbReference type="PANTHER" id="PTHR14969:SF13">
    <property type="entry name" value="AT30094P"/>
    <property type="match status" value="1"/>
</dbReference>
<organism evidence="6 7">
    <name type="scientific">Pantoea rodasii</name>
    <dbReference type="NCBI Taxonomy" id="1076549"/>
    <lineage>
        <taxon>Bacteria</taxon>
        <taxon>Pseudomonadati</taxon>
        <taxon>Pseudomonadota</taxon>
        <taxon>Gammaproteobacteria</taxon>
        <taxon>Enterobacterales</taxon>
        <taxon>Erwiniaceae</taxon>
        <taxon>Pantoea</taxon>
    </lineage>
</organism>
<accession>A0A0B1QXI4</accession>
<evidence type="ECO:0000256" key="2">
    <source>
        <dbReference type="ARBA" id="ARBA00032707"/>
    </source>
</evidence>
<dbReference type="EC" id="3.6.1.27" evidence="1"/>
<evidence type="ECO:0000256" key="4">
    <source>
        <dbReference type="SAM" id="Phobius"/>
    </source>
</evidence>
<keyword evidence="4" id="KW-1133">Transmembrane helix</keyword>